<dbReference type="AlphaFoldDB" id="A0A9P0QQX4"/>
<organism evidence="5 6">
    <name type="scientific">[Candida] railenensis</name>
    <dbReference type="NCBI Taxonomy" id="45579"/>
    <lineage>
        <taxon>Eukaryota</taxon>
        <taxon>Fungi</taxon>
        <taxon>Dikarya</taxon>
        <taxon>Ascomycota</taxon>
        <taxon>Saccharomycotina</taxon>
        <taxon>Pichiomycetes</taxon>
        <taxon>Debaryomycetaceae</taxon>
        <taxon>Kurtzmaniella</taxon>
    </lineage>
</organism>
<dbReference type="InterPro" id="IPR036028">
    <property type="entry name" value="SH3-like_dom_sf"/>
</dbReference>
<evidence type="ECO:0000256" key="1">
    <source>
        <dbReference type="ARBA" id="ARBA00022443"/>
    </source>
</evidence>
<name>A0A9P0QQX4_9ASCO</name>
<dbReference type="SMART" id="SM00326">
    <property type="entry name" value="SH3"/>
    <property type="match status" value="1"/>
</dbReference>
<evidence type="ECO:0000313" key="6">
    <source>
        <dbReference type="Proteomes" id="UP000837801"/>
    </source>
</evidence>
<sequence>MAKSEEMINYINGPEKQLNVQKTFFRKSFMNKPVDISQETPTSIANPYANKLSGFISPMILKKFNLCGTPVSKELPIDPSRNNSSTSIMKEEPIHPSKKPLPFPPVVNAFIPASLINMENKVPEESFNSRIESIQNHSYCSVIRPYEKVLDDEVTLVVGEKVRILKTHTDGWCLVSKEDNSRGVVPKLCLRYRSSSSTNK</sequence>
<accession>A0A9P0QQX4</accession>
<dbReference type="EMBL" id="CAKXYY010000008">
    <property type="protein sequence ID" value="CAH2352937.1"/>
    <property type="molecule type" value="Genomic_DNA"/>
</dbReference>
<evidence type="ECO:0000256" key="3">
    <source>
        <dbReference type="SAM" id="MobiDB-lite"/>
    </source>
</evidence>
<reference evidence="5" key="1">
    <citation type="submission" date="2022-03" db="EMBL/GenBank/DDBJ databases">
        <authorList>
            <person name="Legras J.-L."/>
            <person name="Devillers H."/>
            <person name="Grondin C."/>
        </authorList>
    </citation>
    <scope>NUCLEOTIDE SEQUENCE</scope>
    <source>
        <strain evidence="5">CLIB 1423</strain>
    </source>
</reference>
<dbReference type="PROSITE" id="PS50002">
    <property type="entry name" value="SH3"/>
    <property type="match status" value="1"/>
</dbReference>
<dbReference type="SUPFAM" id="SSF50044">
    <property type="entry name" value="SH3-domain"/>
    <property type="match status" value="1"/>
</dbReference>
<keyword evidence="6" id="KW-1185">Reference proteome</keyword>
<evidence type="ECO:0000256" key="2">
    <source>
        <dbReference type="PROSITE-ProRule" id="PRU00192"/>
    </source>
</evidence>
<dbReference type="Gene3D" id="2.30.30.40">
    <property type="entry name" value="SH3 Domains"/>
    <property type="match status" value="1"/>
</dbReference>
<evidence type="ECO:0000259" key="4">
    <source>
        <dbReference type="PROSITE" id="PS50002"/>
    </source>
</evidence>
<keyword evidence="1 2" id="KW-0728">SH3 domain</keyword>
<dbReference type="Pfam" id="PF00018">
    <property type="entry name" value="SH3_1"/>
    <property type="match status" value="1"/>
</dbReference>
<proteinExistence type="predicted"/>
<comment type="caution">
    <text evidence="5">The sequence shown here is derived from an EMBL/GenBank/DDBJ whole genome shotgun (WGS) entry which is preliminary data.</text>
</comment>
<evidence type="ECO:0000313" key="5">
    <source>
        <dbReference type="EMBL" id="CAH2352937.1"/>
    </source>
</evidence>
<dbReference type="Proteomes" id="UP000837801">
    <property type="component" value="Unassembled WGS sequence"/>
</dbReference>
<gene>
    <name evidence="5" type="ORF">CLIB1423_08S04434</name>
</gene>
<feature type="region of interest" description="Disordered" evidence="3">
    <location>
        <begin position="76"/>
        <end position="95"/>
    </location>
</feature>
<dbReference type="InterPro" id="IPR001452">
    <property type="entry name" value="SH3_domain"/>
</dbReference>
<dbReference type="OrthoDB" id="5340910at2759"/>
<protein>
    <recommendedName>
        <fullName evidence="4">SH3 domain-containing protein</fullName>
    </recommendedName>
</protein>
<feature type="domain" description="SH3" evidence="4">
    <location>
        <begin position="135"/>
        <end position="195"/>
    </location>
</feature>